<dbReference type="Proteomes" id="UP001606300">
    <property type="component" value="Unassembled WGS sequence"/>
</dbReference>
<keyword evidence="3" id="KW-1185">Reference proteome</keyword>
<gene>
    <name evidence="2" type="ORF">ACG02S_23900</name>
</gene>
<protein>
    <submittedName>
        <fullName evidence="2">Substrate-binding periplasmic protein</fullName>
    </submittedName>
</protein>
<dbReference type="PANTHER" id="PTHR38834:SF3">
    <property type="entry name" value="SOLUTE-BINDING PROTEIN FAMILY 3_N-TERMINAL DOMAIN-CONTAINING PROTEIN"/>
    <property type="match status" value="1"/>
</dbReference>
<feature type="signal peptide" evidence="1">
    <location>
        <begin position="1"/>
        <end position="23"/>
    </location>
</feature>
<keyword evidence="1" id="KW-0732">Signal</keyword>
<evidence type="ECO:0000313" key="3">
    <source>
        <dbReference type="Proteomes" id="UP001606300"/>
    </source>
</evidence>
<dbReference type="Gene3D" id="3.40.190.10">
    <property type="entry name" value="Periplasmic binding protein-like II"/>
    <property type="match status" value="2"/>
</dbReference>
<dbReference type="RefSeq" id="WP_394473007.1">
    <property type="nucleotide sequence ID" value="NZ_JBIGHY010000013.1"/>
</dbReference>
<dbReference type="SUPFAM" id="SSF53850">
    <property type="entry name" value="Periplasmic binding protein-like II"/>
    <property type="match status" value="1"/>
</dbReference>
<reference evidence="2 3" key="1">
    <citation type="submission" date="2024-09" db="EMBL/GenBank/DDBJ databases">
        <title>Novel species of the genus Pelomonas and Roseateles isolated from streams.</title>
        <authorList>
            <person name="Lu H."/>
        </authorList>
    </citation>
    <scope>NUCLEOTIDE SEQUENCE [LARGE SCALE GENOMIC DNA]</scope>
    <source>
        <strain evidence="2 3">DC23W</strain>
    </source>
</reference>
<dbReference type="PANTHER" id="PTHR38834">
    <property type="entry name" value="PERIPLASMIC SUBSTRATE BINDING PROTEIN FAMILY 3"/>
    <property type="match status" value="1"/>
</dbReference>
<name>A0ABW7EU35_9BURK</name>
<sequence>MNLSRRRTLAALSALILPKTSLSAPSAAPLALVTSDLPPMTMSGDPGQRGVLMDLVEAMLKLADLPAQPEFVPWARAMLRATEQPRTLIVPLNRTPDRETRFQWLVKLYAQRFAFITLAGKPRIATIEQARRLRIAALRGSSNLDALRQQGVQMRRVYHSTGVDDMQRALQRGLVDAMYGSELIHTDSWRRNGYDPAQLQTGLVLESADIWLAAHRGITEAEQARLQKAHDALLADGSAERIFKRYGLKMRAETSP</sequence>
<feature type="chain" id="PRO_5047109971" evidence="1">
    <location>
        <begin position="24"/>
        <end position="256"/>
    </location>
</feature>
<evidence type="ECO:0000313" key="2">
    <source>
        <dbReference type="EMBL" id="MFG6416947.1"/>
    </source>
</evidence>
<accession>A0ABW7EU35</accession>
<comment type="caution">
    <text evidence="2">The sequence shown here is derived from an EMBL/GenBank/DDBJ whole genome shotgun (WGS) entry which is preliminary data.</text>
</comment>
<proteinExistence type="predicted"/>
<organism evidence="2 3">
    <name type="scientific">Pelomonas dachongensis</name>
    <dbReference type="NCBI Taxonomy" id="3299029"/>
    <lineage>
        <taxon>Bacteria</taxon>
        <taxon>Pseudomonadati</taxon>
        <taxon>Pseudomonadota</taxon>
        <taxon>Betaproteobacteria</taxon>
        <taxon>Burkholderiales</taxon>
        <taxon>Sphaerotilaceae</taxon>
        <taxon>Roseateles</taxon>
    </lineage>
</organism>
<dbReference type="EMBL" id="JBIGHY010000013">
    <property type="protein sequence ID" value="MFG6416947.1"/>
    <property type="molecule type" value="Genomic_DNA"/>
</dbReference>
<evidence type="ECO:0000256" key="1">
    <source>
        <dbReference type="SAM" id="SignalP"/>
    </source>
</evidence>